<evidence type="ECO:0000313" key="2">
    <source>
        <dbReference type="EMBL" id="KAK4006255.1"/>
    </source>
</evidence>
<organism evidence="2 3">
    <name type="scientific">Daphnia magna</name>
    <dbReference type="NCBI Taxonomy" id="35525"/>
    <lineage>
        <taxon>Eukaryota</taxon>
        <taxon>Metazoa</taxon>
        <taxon>Ecdysozoa</taxon>
        <taxon>Arthropoda</taxon>
        <taxon>Crustacea</taxon>
        <taxon>Branchiopoda</taxon>
        <taxon>Diplostraca</taxon>
        <taxon>Cladocera</taxon>
        <taxon>Anomopoda</taxon>
        <taxon>Daphniidae</taxon>
        <taxon>Daphnia</taxon>
    </lineage>
</organism>
<accession>A0ABQ9Z025</accession>
<name>A0ABQ9Z025_9CRUS</name>
<feature type="region of interest" description="Disordered" evidence="1">
    <location>
        <begin position="177"/>
        <end position="199"/>
    </location>
</feature>
<proteinExistence type="predicted"/>
<evidence type="ECO:0000313" key="3">
    <source>
        <dbReference type="Proteomes" id="UP001234178"/>
    </source>
</evidence>
<evidence type="ECO:0000256" key="1">
    <source>
        <dbReference type="SAM" id="MobiDB-lite"/>
    </source>
</evidence>
<gene>
    <name evidence="2" type="ORF">OUZ56_011411</name>
</gene>
<keyword evidence="3" id="KW-1185">Reference proteome</keyword>
<sequence length="440" mass="49183">MIYGDQFVTYNVHNLQHLGEECKRLGFLDMFCCFPFENHIGNMEIRSSPPVMTTKKNKSLIKLLGEHSNGPMINGDSNLSSRKLDNSKYVMPTSFGLVLDEKLAKRQAFSFQDLSRLSRILTHSLEAVGAVSADTQSRKAVVEKFFNKYPQVLAQGTDPDAFMMLMVEKIGNCLSRQRRSAGKQMSTKGGRPPKLKDPLVILRPGNKNGSGKDWPLNGDKVSYDANIKKLFELKEELDLILGENAGRRIQERWLQAVPGIIKVAFETNSKNVKAILSKYSSVDQLENFEHMSCAAMELLPFLIPGKRKSAAASKYLLEVCQASCLPIDSSDLTAVIRDLERPSPFLIQCGTTYHLVVDGQPLISLSANTSSSMDALLTLIAAYYVFDIHWCQDIAPAYLFIQHYLMEREYEESKKCSSLVVFLNLLKAAMANGRKGSDSE</sequence>
<protein>
    <recommendedName>
        <fullName evidence="4">VPS9 domain-containing protein</fullName>
    </recommendedName>
</protein>
<comment type="caution">
    <text evidence="2">The sequence shown here is derived from an EMBL/GenBank/DDBJ whole genome shotgun (WGS) entry which is preliminary data.</text>
</comment>
<dbReference type="EMBL" id="JAOYFB010000002">
    <property type="protein sequence ID" value="KAK4006255.1"/>
    <property type="molecule type" value="Genomic_DNA"/>
</dbReference>
<reference evidence="2 3" key="1">
    <citation type="journal article" date="2023" name="Nucleic Acids Res.">
        <title>The hologenome of Daphnia magna reveals possible DNA methylation and microbiome-mediated evolution of the host genome.</title>
        <authorList>
            <person name="Chaturvedi A."/>
            <person name="Li X."/>
            <person name="Dhandapani V."/>
            <person name="Marshall H."/>
            <person name="Kissane S."/>
            <person name="Cuenca-Cambronero M."/>
            <person name="Asole G."/>
            <person name="Calvet F."/>
            <person name="Ruiz-Romero M."/>
            <person name="Marangio P."/>
            <person name="Guigo R."/>
            <person name="Rago D."/>
            <person name="Mirbahai L."/>
            <person name="Eastwood N."/>
            <person name="Colbourne J.K."/>
            <person name="Zhou J."/>
            <person name="Mallon E."/>
            <person name="Orsini L."/>
        </authorList>
    </citation>
    <scope>NUCLEOTIDE SEQUENCE [LARGE SCALE GENOMIC DNA]</scope>
    <source>
        <strain evidence="2">LRV0_1</strain>
    </source>
</reference>
<dbReference type="Proteomes" id="UP001234178">
    <property type="component" value="Unassembled WGS sequence"/>
</dbReference>
<evidence type="ECO:0008006" key="4">
    <source>
        <dbReference type="Google" id="ProtNLM"/>
    </source>
</evidence>